<dbReference type="GeneID" id="43667883"/>
<evidence type="ECO:0000313" key="1">
    <source>
        <dbReference type="EMBL" id="KAE8399578.1"/>
    </source>
</evidence>
<reference evidence="1 2" key="1">
    <citation type="submission" date="2019-04" db="EMBL/GenBank/DDBJ databases">
        <authorList>
            <consortium name="DOE Joint Genome Institute"/>
            <person name="Mondo S."/>
            <person name="Kjaerbolling I."/>
            <person name="Vesth T."/>
            <person name="Frisvad J.C."/>
            <person name="Nybo J.L."/>
            <person name="Theobald S."/>
            <person name="Kildgaard S."/>
            <person name="Isbrandt T."/>
            <person name="Kuo A."/>
            <person name="Sato A."/>
            <person name="Lyhne E.K."/>
            <person name="Kogle M.E."/>
            <person name="Wiebenga A."/>
            <person name="Kun R.S."/>
            <person name="Lubbers R.J."/>
            <person name="Makela M.R."/>
            <person name="Barry K."/>
            <person name="Chovatia M."/>
            <person name="Clum A."/>
            <person name="Daum C."/>
            <person name="Haridas S."/>
            <person name="He G."/>
            <person name="LaButti K."/>
            <person name="Lipzen A."/>
            <person name="Riley R."/>
            <person name="Salamov A."/>
            <person name="Simmons B.A."/>
            <person name="Magnuson J.K."/>
            <person name="Henrissat B."/>
            <person name="Mortensen U.H."/>
            <person name="Larsen T.O."/>
            <person name="Devries R.P."/>
            <person name="Grigoriev I.V."/>
            <person name="Machida M."/>
            <person name="Baker S.E."/>
            <person name="Andersen M.R."/>
            <person name="Cantor M.N."/>
            <person name="Hua S.X."/>
        </authorList>
    </citation>
    <scope>NUCLEOTIDE SEQUENCE [LARGE SCALE GENOMIC DNA]</scope>
    <source>
        <strain evidence="1 2">CBS 119388</strain>
    </source>
</reference>
<proteinExistence type="predicted"/>
<name>A0A5N6I3Y5_9EURO</name>
<organism evidence="1 2">
    <name type="scientific">Aspergillus pseudonomiae</name>
    <dbReference type="NCBI Taxonomy" id="1506151"/>
    <lineage>
        <taxon>Eukaryota</taxon>
        <taxon>Fungi</taxon>
        <taxon>Dikarya</taxon>
        <taxon>Ascomycota</taxon>
        <taxon>Pezizomycotina</taxon>
        <taxon>Eurotiomycetes</taxon>
        <taxon>Eurotiomycetidae</taxon>
        <taxon>Eurotiales</taxon>
        <taxon>Aspergillaceae</taxon>
        <taxon>Aspergillus</taxon>
        <taxon>Aspergillus subgen. Circumdati</taxon>
    </lineage>
</organism>
<dbReference type="Proteomes" id="UP000325579">
    <property type="component" value="Unassembled WGS sequence"/>
</dbReference>
<evidence type="ECO:0000313" key="2">
    <source>
        <dbReference type="Proteomes" id="UP000325579"/>
    </source>
</evidence>
<accession>A0A5N6I3Y5</accession>
<accession>A0A5N7D167</accession>
<dbReference type="EMBL" id="ML736830">
    <property type="protein sequence ID" value="KAE8399578.1"/>
    <property type="molecule type" value="Genomic_DNA"/>
</dbReference>
<dbReference type="OrthoDB" id="4462966at2759"/>
<keyword evidence="2" id="KW-1185">Reference proteome</keyword>
<gene>
    <name evidence="1" type="ORF">BDV37DRAFT_259932</name>
</gene>
<protein>
    <submittedName>
        <fullName evidence="1">Uncharacterized protein</fullName>
    </submittedName>
</protein>
<dbReference type="AlphaFoldDB" id="A0A5N6I3Y5"/>
<dbReference type="RefSeq" id="XP_031936897.1">
    <property type="nucleotide sequence ID" value="XM_032083192.1"/>
</dbReference>
<sequence length="68" mass="7728">MFTTIWRIVSATLRFLWLVLLCPLIIVVATGAAVSIYRAGLSLWKDVPAGFYELLCRLSRSDFFPDSF</sequence>